<dbReference type="SUPFAM" id="SSF140490">
    <property type="entry name" value="Nqo1C-terminal domain-like"/>
    <property type="match status" value="1"/>
</dbReference>
<dbReference type="SUPFAM" id="SSF142984">
    <property type="entry name" value="Nqo1 middle domain-like"/>
    <property type="match status" value="1"/>
</dbReference>
<protein>
    <submittedName>
        <fullName evidence="11">NADH-ubiquinone oxidoreductase-F iron-sulfur binding region domain-containing protein</fullName>
    </submittedName>
</protein>
<evidence type="ECO:0000256" key="5">
    <source>
        <dbReference type="ARBA" id="ARBA00022630"/>
    </source>
</evidence>
<evidence type="ECO:0000256" key="3">
    <source>
        <dbReference type="ARBA" id="ARBA00007523"/>
    </source>
</evidence>
<comment type="caution">
    <text evidence="11">The sequence shown here is derived from an EMBL/GenBank/DDBJ whole genome shotgun (WGS) entry which is preliminary data.</text>
</comment>
<keyword evidence="8" id="KW-0408">Iron</keyword>
<organism evidence="11 12">
    <name type="scientific">Streptacidiphilus alkalitolerans</name>
    <dbReference type="NCBI Taxonomy" id="3342712"/>
    <lineage>
        <taxon>Bacteria</taxon>
        <taxon>Bacillati</taxon>
        <taxon>Actinomycetota</taxon>
        <taxon>Actinomycetes</taxon>
        <taxon>Kitasatosporales</taxon>
        <taxon>Streptomycetaceae</taxon>
        <taxon>Streptacidiphilus</taxon>
    </lineage>
</organism>
<dbReference type="EMBL" id="JBHEZX010000004">
    <property type="protein sequence ID" value="MFC1409846.1"/>
    <property type="molecule type" value="Genomic_DNA"/>
</dbReference>
<keyword evidence="9" id="KW-0411">Iron-sulfur</keyword>
<keyword evidence="4" id="KW-0004">4Fe-4S</keyword>
<dbReference type="SUPFAM" id="SSF142019">
    <property type="entry name" value="Nqo1 FMN-binding domain-like"/>
    <property type="match status" value="1"/>
</dbReference>
<dbReference type="Proteomes" id="UP001592582">
    <property type="component" value="Unassembled WGS sequence"/>
</dbReference>
<dbReference type="SUPFAM" id="SSF54862">
    <property type="entry name" value="4Fe-4S ferredoxins"/>
    <property type="match status" value="1"/>
</dbReference>
<dbReference type="InterPro" id="IPR011538">
    <property type="entry name" value="Nuo51_FMN-bd"/>
</dbReference>
<dbReference type="InterPro" id="IPR037225">
    <property type="entry name" value="Nuo51_FMN-bd_sf"/>
</dbReference>
<feature type="domain" description="NADH-ubiquinone oxidoreductase 51kDa subunit iron-sulphur binding" evidence="10">
    <location>
        <begin position="326"/>
        <end position="371"/>
    </location>
</feature>
<dbReference type="PANTHER" id="PTHR11780">
    <property type="entry name" value="NADH-UBIQUINONE OXIDOREDUCTASE FLAVOPROTEIN 1 NDUFV1"/>
    <property type="match status" value="1"/>
</dbReference>
<evidence type="ECO:0000256" key="7">
    <source>
        <dbReference type="ARBA" id="ARBA00022723"/>
    </source>
</evidence>
<accession>A0ABV6V7Z4</accession>
<dbReference type="Gene3D" id="3.30.70.20">
    <property type="match status" value="1"/>
</dbReference>
<evidence type="ECO:0000313" key="12">
    <source>
        <dbReference type="Proteomes" id="UP001592582"/>
    </source>
</evidence>
<dbReference type="Pfam" id="PF10589">
    <property type="entry name" value="NADH_4Fe-4S"/>
    <property type="match status" value="1"/>
</dbReference>
<evidence type="ECO:0000256" key="1">
    <source>
        <dbReference type="ARBA" id="ARBA00001917"/>
    </source>
</evidence>
<dbReference type="Pfam" id="PF01512">
    <property type="entry name" value="Complex1_51K"/>
    <property type="match status" value="1"/>
</dbReference>
<dbReference type="Gene3D" id="3.40.50.11540">
    <property type="entry name" value="NADH-ubiquinone oxidoreductase 51kDa subunit"/>
    <property type="match status" value="1"/>
</dbReference>
<evidence type="ECO:0000256" key="6">
    <source>
        <dbReference type="ARBA" id="ARBA00022643"/>
    </source>
</evidence>
<evidence type="ECO:0000256" key="2">
    <source>
        <dbReference type="ARBA" id="ARBA00001966"/>
    </source>
</evidence>
<reference evidence="11 12" key="1">
    <citation type="submission" date="2024-09" db="EMBL/GenBank/DDBJ databases">
        <authorList>
            <person name="Lee S.D."/>
        </authorList>
    </citation>
    <scope>NUCLEOTIDE SEQUENCE [LARGE SCALE GENOMIC DNA]</scope>
    <source>
        <strain evidence="11 12">N1-1</strain>
    </source>
</reference>
<comment type="cofactor">
    <cofactor evidence="1">
        <name>FMN</name>
        <dbReference type="ChEBI" id="CHEBI:58210"/>
    </cofactor>
</comment>
<keyword evidence="5" id="KW-0285">Flavoprotein</keyword>
<evidence type="ECO:0000256" key="9">
    <source>
        <dbReference type="ARBA" id="ARBA00023014"/>
    </source>
</evidence>
<dbReference type="Pfam" id="PF13459">
    <property type="entry name" value="Fer4_15"/>
    <property type="match status" value="1"/>
</dbReference>
<dbReference type="InterPro" id="IPR019575">
    <property type="entry name" value="Nuop51_4Fe4S-bd"/>
</dbReference>
<proteinExistence type="inferred from homology"/>
<keyword evidence="12" id="KW-1185">Reference proteome</keyword>
<evidence type="ECO:0000256" key="4">
    <source>
        <dbReference type="ARBA" id="ARBA00022485"/>
    </source>
</evidence>
<dbReference type="InterPro" id="IPR050837">
    <property type="entry name" value="ComplexI_51kDa_subunit"/>
</dbReference>
<evidence type="ECO:0000313" key="11">
    <source>
        <dbReference type="EMBL" id="MFC1409846.1"/>
    </source>
</evidence>
<dbReference type="SMART" id="SM00928">
    <property type="entry name" value="NADH_4Fe-4S"/>
    <property type="match status" value="1"/>
</dbReference>
<evidence type="ECO:0000259" key="10">
    <source>
        <dbReference type="SMART" id="SM00928"/>
    </source>
</evidence>
<dbReference type="Gene3D" id="3.10.20.600">
    <property type="match status" value="1"/>
</dbReference>
<keyword evidence="7" id="KW-0479">Metal-binding</keyword>
<dbReference type="PANTHER" id="PTHR11780:SF10">
    <property type="entry name" value="NADH DEHYDROGENASE [UBIQUINONE] FLAVOPROTEIN 1, MITOCHONDRIAL"/>
    <property type="match status" value="1"/>
</dbReference>
<dbReference type="Gene3D" id="1.20.1440.230">
    <property type="entry name" value="NADH-ubiquinone oxidoreductase 51kDa subunit, iron-sulphur binding domain"/>
    <property type="match status" value="1"/>
</dbReference>
<comment type="similarity">
    <text evidence="3">Belongs to the complex I 51 kDa subunit family.</text>
</comment>
<name>A0ABV6V7Z4_9ACTN</name>
<dbReference type="RefSeq" id="WP_380506355.1">
    <property type="nucleotide sequence ID" value="NZ_JBHEZX010000004.1"/>
</dbReference>
<evidence type="ECO:0000256" key="8">
    <source>
        <dbReference type="ARBA" id="ARBA00023004"/>
    </source>
</evidence>
<gene>
    <name evidence="11" type="ORF">ACEZDG_11225</name>
</gene>
<dbReference type="InterPro" id="IPR037207">
    <property type="entry name" value="Nuop51_4Fe4S-bd_sf"/>
</dbReference>
<sequence length="505" mass="51613">MSAPDVLRLGPARLTAGLDQYARLDLPRHRTAHGPLPRFGRGALLDLVERLDLRGRGGAGFPFARKARAALATGERTRQPLVVVVNATEGEPASAKDRMLLTRAPHLILDGACLAAEAFGAEEIVIGVAAGGPGETSIPRAIAEREREQNGSAYRLPCPTRAVCLPERFVSGESGALIRGISGLPAVPPARRARATDGGPAGVRGRPTLLSNAETYAQLAVAARLGPDAYAVVGTPAEPGTLLLTLTRPGLPPLVVEVPAGAPLGQVLDACGIAPGQGLLVGGYHGAWLRPQDAAHAPVSRAGLAAVGGTLGAGAVASLPADTCPLGEVARITAWLAAESAGQCGPCRLGLPDTADALAQLATAGGGPSALDQARRTITAVRGRGACAHPDGTARFVLSALEVFAEDLAVHESGRGCGRPVRGVLPLPGDAASALPAAAEREPTLEVDWTRCDGHGLCAALAPELITLGPHGYPVLGTTPIAPWLTHRARRAVSQCPALALRLRP</sequence>
<comment type="cofactor">
    <cofactor evidence="2">
        <name>[4Fe-4S] cluster</name>
        <dbReference type="ChEBI" id="CHEBI:49883"/>
    </cofactor>
</comment>
<keyword evidence="6" id="KW-0288">FMN</keyword>